<dbReference type="EMBL" id="SMKU01000398">
    <property type="protein sequence ID" value="TDD65916.1"/>
    <property type="molecule type" value="Genomic_DNA"/>
</dbReference>
<sequence>MAGDEREHRVTTRITRLERAAKFEEAGTLEDFEYDYSPERTKVAGRIRGLTEMRWHAAGEPVLLNGSVGTGKTRVASGLGRLAIRLGHDVRFGRTHTMLRHLAGGHERGTWERRLNALLKPSLLILDNFAAGRFTETQTLDLYEVITNRPGKALIIVSGRAPKEWYGQFPESALPLAEAILDRVVNTGHHIVMNGPSYRAKQRRSRAGQHDDTTQTSTSTTRAARQTRNAAQTVAPGFTTAVRRLDEQGADVIGLRCGFDPGVHVGEAVWVCRMSVQTAGSKAHR</sequence>
<dbReference type="OrthoDB" id="9773429at2"/>
<keyword evidence="4" id="KW-1185">Reference proteome</keyword>
<dbReference type="InterPro" id="IPR027417">
    <property type="entry name" value="P-loop_NTPase"/>
</dbReference>
<evidence type="ECO:0000259" key="2">
    <source>
        <dbReference type="Pfam" id="PF01695"/>
    </source>
</evidence>
<evidence type="ECO:0000313" key="3">
    <source>
        <dbReference type="EMBL" id="TDD65916.1"/>
    </source>
</evidence>
<dbReference type="PANTHER" id="PTHR30050">
    <property type="entry name" value="CHROMOSOMAL REPLICATION INITIATOR PROTEIN DNAA"/>
    <property type="match status" value="1"/>
</dbReference>
<evidence type="ECO:0000313" key="4">
    <source>
        <dbReference type="Proteomes" id="UP000294513"/>
    </source>
</evidence>
<proteinExistence type="predicted"/>
<feature type="compositionally biased region" description="Low complexity" evidence="1">
    <location>
        <begin position="214"/>
        <end position="233"/>
    </location>
</feature>
<organism evidence="3 4">
    <name type="scientific">Actinomadura rubrisoli</name>
    <dbReference type="NCBI Taxonomy" id="2530368"/>
    <lineage>
        <taxon>Bacteria</taxon>
        <taxon>Bacillati</taxon>
        <taxon>Actinomycetota</taxon>
        <taxon>Actinomycetes</taxon>
        <taxon>Streptosporangiales</taxon>
        <taxon>Thermomonosporaceae</taxon>
        <taxon>Actinomadura</taxon>
    </lineage>
</organism>
<gene>
    <name evidence="3" type="ORF">E1298_40920</name>
</gene>
<dbReference type="GO" id="GO:0005524">
    <property type="term" value="F:ATP binding"/>
    <property type="evidence" value="ECO:0007669"/>
    <property type="project" value="UniProtKB-KW"/>
</dbReference>
<dbReference type="AlphaFoldDB" id="A0A4R5A4R3"/>
<name>A0A4R5A4R3_9ACTN</name>
<dbReference type="SUPFAM" id="SSF52540">
    <property type="entry name" value="P-loop containing nucleoside triphosphate hydrolases"/>
    <property type="match status" value="1"/>
</dbReference>
<dbReference type="PANTHER" id="PTHR30050:SF4">
    <property type="entry name" value="ATP-BINDING PROTEIN RV3427C IN INSERTION SEQUENCE-RELATED"/>
    <property type="match status" value="1"/>
</dbReference>
<accession>A0A4R5A4R3</accession>
<feature type="domain" description="IstB-like ATP-binding" evidence="2">
    <location>
        <begin position="4"/>
        <end position="204"/>
    </location>
</feature>
<dbReference type="InterPro" id="IPR002611">
    <property type="entry name" value="IstB_ATP-bd"/>
</dbReference>
<dbReference type="GO" id="GO:0006260">
    <property type="term" value="P:DNA replication"/>
    <property type="evidence" value="ECO:0007669"/>
    <property type="project" value="TreeGrafter"/>
</dbReference>
<dbReference type="RefSeq" id="WP_131902764.1">
    <property type="nucleotide sequence ID" value="NZ_SMKU01000398.1"/>
</dbReference>
<dbReference type="Gene3D" id="3.40.50.300">
    <property type="entry name" value="P-loop containing nucleotide triphosphate hydrolases"/>
    <property type="match status" value="1"/>
</dbReference>
<dbReference type="Proteomes" id="UP000294513">
    <property type="component" value="Unassembled WGS sequence"/>
</dbReference>
<feature type="region of interest" description="Disordered" evidence="1">
    <location>
        <begin position="198"/>
        <end position="234"/>
    </location>
</feature>
<reference evidence="3 4" key="1">
    <citation type="submission" date="2019-03" db="EMBL/GenBank/DDBJ databases">
        <title>Draft genome sequences of novel Actinobacteria.</title>
        <authorList>
            <person name="Sahin N."/>
            <person name="Ay H."/>
            <person name="Saygin H."/>
        </authorList>
    </citation>
    <scope>NUCLEOTIDE SEQUENCE [LARGE SCALE GENOMIC DNA]</scope>
    <source>
        <strain evidence="3 4">H3C3</strain>
    </source>
</reference>
<comment type="caution">
    <text evidence="3">The sequence shown here is derived from an EMBL/GenBank/DDBJ whole genome shotgun (WGS) entry which is preliminary data.</text>
</comment>
<dbReference type="Pfam" id="PF01695">
    <property type="entry name" value="IstB_IS21"/>
    <property type="match status" value="1"/>
</dbReference>
<evidence type="ECO:0000256" key="1">
    <source>
        <dbReference type="SAM" id="MobiDB-lite"/>
    </source>
</evidence>
<keyword evidence="3" id="KW-0067">ATP-binding</keyword>
<keyword evidence="3" id="KW-0547">Nucleotide-binding</keyword>
<protein>
    <submittedName>
        <fullName evidence="3">ATP-binding protein</fullName>
    </submittedName>
</protein>